<evidence type="ECO:0000313" key="8">
    <source>
        <dbReference type="EMBL" id="GFY33280.1"/>
    </source>
</evidence>
<dbReference type="GO" id="GO:0003964">
    <property type="term" value="F:RNA-directed DNA polymerase activity"/>
    <property type="evidence" value="ECO:0007669"/>
    <property type="project" value="UniProtKB-KW"/>
</dbReference>
<keyword evidence="5" id="KW-0378">Hydrolase</keyword>
<evidence type="ECO:0000256" key="5">
    <source>
        <dbReference type="ARBA" id="ARBA00022801"/>
    </source>
</evidence>
<evidence type="ECO:0000256" key="2">
    <source>
        <dbReference type="ARBA" id="ARBA00022695"/>
    </source>
</evidence>
<keyword evidence="1" id="KW-0808">Transferase</keyword>
<proteinExistence type="predicted"/>
<comment type="caution">
    <text evidence="8">The sequence shown here is derived from an EMBL/GenBank/DDBJ whole genome shotgun (WGS) entry which is preliminary data.</text>
</comment>
<evidence type="ECO:0000259" key="7">
    <source>
        <dbReference type="Pfam" id="PF17917"/>
    </source>
</evidence>
<organism evidence="8 9">
    <name type="scientific">Trichonephila clavipes</name>
    <name type="common">Golden silk orbweaver</name>
    <name type="synonym">Nephila clavipes</name>
    <dbReference type="NCBI Taxonomy" id="2585209"/>
    <lineage>
        <taxon>Eukaryota</taxon>
        <taxon>Metazoa</taxon>
        <taxon>Ecdysozoa</taxon>
        <taxon>Arthropoda</taxon>
        <taxon>Chelicerata</taxon>
        <taxon>Arachnida</taxon>
        <taxon>Araneae</taxon>
        <taxon>Araneomorphae</taxon>
        <taxon>Entelegynae</taxon>
        <taxon>Araneoidea</taxon>
        <taxon>Nephilidae</taxon>
        <taxon>Trichonephila</taxon>
    </lineage>
</organism>
<dbReference type="EMBL" id="BMAU01021409">
    <property type="protein sequence ID" value="GFY33280.1"/>
    <property type="molecule type" value="Genomic_DNA"/>
</dbReference>
<sequence>MWSISEQTLPPSMDKLRCIENCDLVYPQTTKPNGNQHPIAFHSRRLRNYEINYTKTELECLAIIDS</sequence>
<accession>A0A8X6WEF0</accession>
<keyword evidence="9" id="KW-1185">Reference proteome</keyword>
<feature type="domain" description="Reverse transcriptase RNase H-like" evidence="7">
    <location>
        <begin position="28"/>
        <end position="65"/>
    </location>
</feature>
<dbReference type="Proteomes" id="UP000887159">
    <property type="component" value="Unassembled WGS sequence"/>
</dbReference>
<dbReference type="InterPro" id="IPR041373">
    <property type="entry name" value="RT_RNaseH"/>
</dbReference>
<dbReference type="AlphaFoldDB" id="A0A8X6WEF0"/>
<keyword evidence="2" id="KW-0548">Nucleotidyltransferase</keyword>
<name>A0A8X6WEF0_TRICX</name>
<gene>
    <name evidence="8" type="ORF">TNCV_1241301</name>
</gene>
<evidence type="ECO:0000256" key="1">
    <source>
        <dbReference type="ARBA" id="ARBA00022679"/>
    </source>
</evidence>
<reference evidence="8" key="1">
    <citation type="submission" date="2020-08" db="EMBL/GenBank/DDBJ databases">
        <title>Multicomponent nature underlies the extraordinary mechanical properties of spider dragline silk.</title>
        <authorList>
            <person name="Kono N."/>
            <person name="Nakamura H."/>
            <person name="Mori M."/>
            <person name="Yoshida Y."/>
            <person name="Ohtoshi R."/>
            <person name="Malay A.D."/>
            <person name="Moran D.A.P."/>
            <person name="Tomita M."/>
            <person name="Numata K."/>
            <person name="Arakawa K."/>
        </authorList>
    </citation>
    <scope>NUCLEOTIDE SEQUENCE</scope>
</reference>
<keyword evidence="6" id="KW-0695">RNA-directed DNA polymerase</keyword>
<keyword evidence="4" id="KW-0255">Endonuclease</keyword>
<evidence type="ECO:0000313" key="9">
    <source>
        <dbReference type="Proteomes" id="UP000887159"/>
    </source>
</evidence>
<dbReference type="GO" id="GO:0016787">
    <property type="term" value="F:hydrolase activity"/>
    <property type="evidence" value="ECO:0007669"/>
    <property type="project" value="UniProtKB-KW"/>
</dbReference>
<evidence type="ECO:0000256" key="6">
    <source>
        <dbReference type="ARBA" id="ARBA00022918"/>
    </source>
</evidence>
<keyword evidence="3" id="KW-0540">Nuclease</keyword>
<dbReference type="Pfam" id="PF17917">
    <property type="entry name" value="RT_RNaseH"/>
    <property type="match status" value="1"/>
</dbReference>
<evidence type="ECO:0000256" key="3">
    <source>
        <dbReference type="ARBA" id="ARBA00022722"/>
    </source>
</evidence>
<dbReference type="SUPFAM" id="SSF56672">
    <property type="entry name" value="DNA/RNA polymerases"/>
    <property type="match status" value="1"/>
</dbReference>
<protein>
    <recommendedName>
        <fullName evidence="7">Reverse transcriptase RNase H-like domain-containing protein</fullName>
    </recommendedName>
</protein>
<evidence type="ECO:0000256" key="4">
    <source>
        <dbReference type="ARBA" id="ARBA00022759"/>
    </source>
</evidence>
<dbReference type="GO" id="GO:0004519">
    <property type="term" value="F:endonuclease activity"/>
    <property type="evidence" value="ECO:0007669"/>
    <property type="project" value="UniProtKB-KW"/>
</dbReference>
<dbReference type="InterPro" id="IPR043502">
    <property type="entry name" value="DNA/RNA_pol_sf"/>
</dbReference>